<reference evidence="3" key="1">
    <citation type="submission" date="2012-09" db="EMBL/GenBank/DDBJ databases">
        <authorList>
            <person name="Martin A.A."/>
        </authorList>
    </citation>
    <scope>NUCLEOTIDE SEQUENCE</scope>
</reference>
<dbReference type="WBParaSite" id="ACAC_0000068701-mRNA-1">
    <property type="protein sequence ID" value="ACAC_0000068701-mRNA-1"/>
    <property type="gene ID" value="ACAC_0000068701"/>
</dbReference>
<accession>A0A0K0CU39</accession>
<dbReference type="InterPro" id="IPR000980">
    <property type="entry name" value="SH2"/>
</dbReference>
<proteinExistence type="predicted"/>
<name>A0A0K0CU39_ANGCA</name>
<keyword evidence="3" id="KW-1185">Reference proteome</keyword>
<dbReference type="AlphaFoldDB" id="A0A0K0CU39"/>
<evidence type="ECO:0000313" key="4">
    <source>
        <dbReference type="WBParaSite" id="ACAC_0000068701-mRNA-1"/>
    </source>
</evidence>
<keyword evidence="1" id="KW-0727">SH2 domain</keyword>
<dbReference type="PROSITE" id="PS50001">
    <property type="entry name" value="SH2"/>
    <property type="match status" value="1"/>
</dbReference>
<evidence type="ECO:0000259" key="2">
    <source>
        <dbReference type="PROSITE" id="PS50001"/>
    </source>
</evidence>
<reference evidence="4" key="2">
    <citation type="submission" date="2017-02" db="UniProtKB">
        <authorList>
            <consortium name="WormBaseParasite"/>
        </authorList>
    </citation>
    <scope>IDENTIFICATION</scope>
</reference>
<feature type="domain" description="SH2" evidence="2">
    <location>
        <begin position="17"/>
        <end position="127"/>
    </location>
</feature>
<evidence type="ECO:0000313" key="3">
    <source>
        <dbReference type="Proteomes" id="UP000035642"/>
    </source>
</evidence>
<dbReference type="Gene3D" id="3.30.505.10">
    <property type="entry name" value="SH2 domain"/>
    <property type="match status" value="1"/>
</dbReference>
<protein>
    <submittedName>
        <fullName evidence="4">SH2 domain-containing protein</fullName>
    </submittedName>
</protein>
<organism evidence="3 4">
    <name type="scientific">Angiostrongylus cantonensis</name>
    <name type="common">Rat lungworm</name>
    <dbReference type="NCBI Taxonomy" id="6313"/>
    <lineage>
        <taxon>Eukaryota</taxon>
        <taxon>Metazoa</taxon>
        <taxon>Ecdysozoa</taxon>
        <taxon>Nematoda</taxon>
        <taxon>Chromadorea</taxon>
        <taxon>Rhabditida</taxon>
        <taxon>Rhabditina</taxon>
        <taxon>Rhabditomorpha</taxon>
        <taxon>Strongyloidea</taxon>
        <taxon>Metastrongylidae</taxon>
        <taxon>Angiostrongylus</taxon>
    </lineage>
</organism>
<dbReference type="SUPFAM" id="SSF55550">
    <property type="entry name" value="SH2 domain"/>
    <property type="match status" value="1"/>
</dbReference>
<sequence length="127" mass="15123">MCIDFKVVDKMLTAHAWYHGLMPRKEVEDMLKARNEVDYKSKTDKTWQKILFIQTQGDYLVRKTTMARQIAYCLSVRHVNDVKHVPLGYNYITGKWTLKDVGELQMDNFLWKANRFLTTNQAYDRIE</sequence>
<dbReference type="InterPro" id="IPR036860">
    <property type="entry name" value="SH2_dom_sf"/>
</dbReference>
<dbReference type="STRING" id="6313.A0A0K0CU39"/>
<evidence type="ECO:0000256" key="1">
    <source>
        <dbReference type="PROSITE-ProRule" id="PRU00191"/>
    </source>
</evidence>
<dbReference type="Proteomes" id="UP000035642">
    <property type="component" value="Unassembled WGS sequence"/>
</dbReference>